<evidence type="ECO:0000313" key="4">
    <source>
        <dbReference type="EMBL" id="ACU70089.1"/>
    </source>
</evidence>
<evidence type="ECO:0000256" key="2">
    <source>
        <dbReference type="SAM" id="Phobius"/>
    </source>
</evidence>
<keyword evidence="2" id="KW-1133">Transmembrane helix</keyword>
<dbReference type="InterPro" id="IPR013099">
    <property type="entry name" value="K_chnl_dom"/>
</dbReference>
<dbReference type="KEGG" id="cai:Caci_1163"/>
<evidence type="ECO:0000256" key="1">
    <source>
        <dbReference type="SAM" id="MobiDB-lite"/>
    </source>
</evidence>
<dbReference type="AlphaFoldDB" id="C7Q5Z2"/>
<dbReference type="Proteomes" id="UP000000851">
    <property type="component" value="Chromosome"/>
</dbReference>
<organism evidence="4 5">
    <name type="scientific">Catenulispora acidiphila (strain DSM 44928 / JCM 14897 / NBRC 102108 / NRRL B-24433 / ID139908)</name>
    <dbReference type="NCBI Taxonomy" id="479433"/>
    <lineage>
        <taxon>Bacteria</taxon>
        <taxon>Bacillati</taxon>
        <taxon>Actinomycetota</taxon>
        <taxon>Actinomycetes</taxon>
        <taxon>Catenulisporales</taxon>
        <taxon>Catenulisporaceae</taxon>
        <taxon>Catenulispora</taxon>
    </lineage>
</organism>
<feature type="transmembrane region" description="Helical" evidence="2">
    <location>
        <begin position="152"/>
        <end position="172"/>
    </location>
</feature>
<feature type="domain" description="Potassium channel" evidence="3">
    <location>
        <begin position="161"/>
        <end position="230"/>
    </location>
</feature>
<feature type="transmembrane region" description="Helical" evidence="2">
    <location>
        <begin position="116"/>
        <end position="140"/>
    </location>
</feature>
<protein>
    <submittedName>
        <fullName evidence="4">Ion transport 2 domain protein</fullName>
    </submittedName>
</protein>
<proteinExistence type="predicted"/>
<feature type="transmembrane region" description="Helical" evidence="2">
    <location>
        <begin position="215"/>
        <end position="235"/>
    </location>
</feature>
<keyword evidence="5" id="KW-1185">Reference proteome</keyword>
<dbReference type="Gene3D" id="1.10.287.70">
    <property type="match status" value="1"/>
</dbReference>
<dbReference type="InParanoid" id="C7Q5Z2"/>
<evidence type="ECO:0000313" key="5">
    <source>
        <dbReference type="Proteomes" id="UP000000851"/>
    </source>
</evidence>
<dbReference type="EMBL" id="CP001700">
    <property type="protein sequence ID" value="ACU70089.1"/>
    <property type="molecule type" value="Genomic_DNA"/>
</dbReference>
<dbReference type="eggNOG" id="ENOG5032SBH">
    <property type="taxonomic scope" value="Bacteria"/>
</dbReference>
<sequence length="247" mass="25192">MSDQGEAAEPGEPGGGGSAGGGDDVGGSSGAARGGGVGRGGEGYGGQAAGAGRDSDGDGDGGQAAGAGHSKPHQAGHQRHIPAQLLLALGVLGPVLLTTAYFTIPFGVLGPKHRVLSWLILAGLLTLLAVGMVITTNRTLTDRSGRYRHPGLVILLLSWAAILTFAASYWAMATREGQFVGLQTRLDALYFTGVTMATVGYGDIHPTGQVARGVVLVQLVYTGAFLVGGITAVRTRTRAKFVRRMEG</sequence>
<feature type="region of interest" description="Disordered" evidence="1">
    <location>
        <begin position="1"/>
        <end position="76"/>
    </location>
</feature>
<gene>
    <name evidence="4" type="ordered locus">Caci_1163</name>
</gene>
<dbReference type="RefSeq" id="WP_012785383.1">
    <property type="nucleotide sequence ID" value="NC_013131.1"/>
</dbReference>
<dbReference type="OrthoDB" id="9799090at2"/>
<keyword evidence="2" id="KW-0812">Transmembrane</keyword>
<accession>C7Q5Z2</accession>
<feature type="compositionally biased region" description="Low complexity" evidence="1">
    <location>
        <begin position="1"/>
        <end position="11"/>
    </location>
</feature>
<reference evidence="4 5" key="1">
    <citation type="journal article" date="2009" name="Stand. Genomic Sci.">
        <title>Complete genome sequence of Catenulispora acidiphila type strain (ID 139908).</title>
        <authorList>
            <person name="Copeland A."/>
            <person name="Lapidus A."/>
            <person name="Glavina Del Rio T."/>
            <person name="Nolan M."/>
            <person name="Lucas S."/>
            <person name="Chen F."/>
            <person name="Tice H."/>
            <person name="Cheng J.F."/>
            <person name="Bruce D."/>
            <person name="Goodwin L."/>
            <person name="Pitluck S."/>
            <person name="Mikhailova N."/>
            <person name="Pati A."/>
            <person name="Ivanova N."/>
            <person name="Mavromatis K."/>
            <person name="Chen A."/>
            <person name="Palaniappan K."/>
            <person name="Chain P."/>
            <person name="Land M."/>
            <person name="Hauser L."/>
            <person name="Chang Y.J."/>
            <person name="Jeffries C.D."/>
            <person name="Chertkov O."/>
            <person name="Brettin T."/>
            <person name="Detter J.C."/>
            <person name="Han C."/>
            <person name="Ali Z."/>
            <person name="Tindall B.J."/>
            <person name="Goker M."/>
            <person name="Bristow J."/>
            <person name="Eisen J.A."/>
            <person name="Markowitz V."/>
            <person name="Hugenholtz P."/>
            <person name="Kyrpides N.C."/>
            <person name="Klenk H.P."/>
        </authorList>
    </citation>
    <scope>NUCLEOTIDE SEQUENCE [LARGE SCALE GENOMIC DNA]</scope>
    <source>
        <strain evidence="5">DSM 44928 / JCM 14897 / NBRC 102108 / NRRL B-24433 / ID139908</strain>
    </source>
</reference>
<dbReference type="Pfam" id="PF07885">
    <property type="entry name" value="Ion_trans_2"/>
    <property type="match status" value="1"/>
</dbReference>
<dbReference type="STRING" id="479433.Caci_1163"/>
<keyword evidence="2" id="KW-0472">Membrane</keyword>
<feature type="compositionally biased region" description="Gly residues" evidence="1">
    <location>
        <begin position="12"/>
        <end position="49"/>
    </location>
</feature>
<dbReference type="HOGENOM" id="CLU_1122973_0_0_11"/>
<feature type="transmembrane region" description="Helical" evidence="2">
    <location>
        <begin position="85"/>
        <end position="104"/>
    </location>
</feature>
<dbReference type="SUPFAM" id="SSF81324">
    <property type="entry name" value="Voltage-gated potassium channels"/>
    <property type="match status" value="1"/>
</dbReference>
<evidence type="ECO:0000259" key="3">
    <source>
        <dbReference type="Pfam" id="PF07885"/>
    </source>
</evidence>
<name>C7Q5Z2_CATAD</name>